<dbReference type="EMBL" id="CP075546">
    <property type="protein sequence ID" value="QVV88746.1"/>
    <property type="molecule type" value="Genomic_DNA"/>
</dbReference>
<keyword evidence="1 3" id="KW-0328">Glycosyltransferase</keyword>
<dbReference type="SUPFAM" id="SSF52418">
    <property type="entry name" value="Nucleoside phosphorylase/phosphoribosyltransferase catalytic domain"/>
    <property type="match status" value="1"/>
</dbReference>
<evidence type="ECO:0000256" key="2">
    <source>
        <dbReference type="ARBA" id="ARBA00022679"/>
    </source>
</evidence>
<feature type="binding site" evidence="3">
    <location>
        <position position="204"/>
    </location>
    <ligand>
        <name>AMP</name>
        <dbReference type="ChEBI" id="CHEBI:456215"/>
    </ligand>
</feature>
<dbReference type="KEGG" id="mrtj:KHC33_15725"/>
<organism evidence="5 6">
    <name type="scientific">Methanospirillum purgamenti</name>
    <dbReference type="NCBI Taxonomy" id="2834276"/>
    <lineage>
        <taxon>Archaea</taxon>
        <taxon>Methanobacteriati</taxon>
        <taxon>Methanobacteriota</taxon>
        <taxon>Stenosarchaea group</taxon>
        <taxon>Methanomicrobia</taxon>
        <taxon>Methanomicrobiales</taxon>
        <taxon>Methanospirillaceae</taxon>
        <taxon>Methanospirillum</taxon>
    </lineage>
</organism>
<comment type="function">
    <text evidence="3">Catalyzes the conversion of AMP and phosphate to adenine and ribose 1,5-bisphosphate (R15P). Exhibits phosphorylase activity toward CMP and UMP in addition to AMP. Functions in an archaeal AMP degradation pathway, together with R15P isomerase and RubisCO.</text>
</comment>
<feature type="active site" description="Proton donor" evidence="3">
    <location>
        <position position="257"/>
    </location>
</feature>
<feature type="binding site" evidence="3">
    <location>
        <position position="289"/>
    </location>
    <ligand>
        <name>AMP</name>
        <dbReference type="ChEBI" id="CHEBI:456215"/>
    </ligand>
</feature>
<dbReference type="RefSeq" id="WP_214419549.1">
    <property type="nucleotide sequence ID" value="NZ_CP075546.1"/>
</dbReference>
<dbReference type="Pfam" id="PF07831">
    <property type="entry name" value="PYNP_C"/>
    <property type="match status" value="1"/>
</dbReference>
<dbReference type="GO" id="GO:0005829">
    <property type="term" value="C:cytosol"/>
    <property type="evidence" value="ECO:0007669"/>
    <property type="project" value="TreeGrafter"/>
</dbReference>
<dbReference type="HAMAP" id="MF_02132">
    <property type="entry name" value="AMP_phosphorylase"/>
    <property type="match status" value="1"/>
</dbReference>
<evidence type="ECO:0000313" key="6">
    <source>
        <dbReference type="Proteomes" id="UP000680656"/>
    </source>
</evidence>
<dbReference type="InterPro" id="IPR017459">
    <property type="entry name" value="Glycosyl_Trfase_fam3_N_dom"/>
</dbReference>
<proteinExistence type="inferred from homology"/>
<evidence type="ECO:0000256" key="3">
    <source>
        <dbReference type="HAMAP-Rule" id="MF_02132"/>
    </source>
</evidence>
<dbReference type="InterPro" id="IPR035902">
    <property type="entry name" value="Nuc_phospho_transferase"/>
</dbReference>
<dbReference type="Gene3D" id="3.40.1030.10">
    <property type="entry name" value="Nucleoside phosphorylase/phosphoribosyltransferase catalytic domain"/>
    <property type="match status" value="1"/>
</dbReference>
<dbReference type="SMART" id="SM00941">
    <property type="entry name" value="PYNP_C"/>
    <property type="match status" value="1"/>
</dbReference>
<dbReference type="InterPro" id="IPR000053">
    <property type="entry name" value="Thymidine/pyrmidine_PPase"/>
</dbReference>
<reference evidence="5 6" key="1">
    <citation type="submission" date="2021-05" db="EMBL/GenBank/DDBJ databases">
        <title>A novel Methanospirillum isolate from a pyrite-forming mixed culture.</title>
        <authorList>
            <person name="Bunk B."/>
            <person name="Sproer C."/>
            <person name="Spring S."/>
            <person name="Pester M."/>
        </authorList>
    </citation>
    <scope>NUCLEOTIDE SEQUENCE [LARGE SCALE GENOMIC DNA]</scope>
    <source>
        <strain evidence="5 6">J.3.6.1-F.2.7.3</strain>
    </source>
</reference>
<dbReference type="EC" id="2.4.2.57" evidence="3"/>
<feature type="binding site" evidence="3">
    <location>
        <position position="265"/>
    </location>
    <ligand>
        <name>AMP</name>
        <dbReference type="ChEBI" id="CHEBI:456215"/>
    </ligand>
</feature>
<evidence type="ECO:0000313" key="5">
    <source>
        <dbReference type="EMBL" id="QVV88746.1"/>
    </source>
</evidence>
<comment type="catalytic activity">
    <reaction evidence="3">
        <text>AMP + phosphate = alpha-D-ribose 1,5-bisphosphate + adenine</text>
        <dbReference type="Rhea" id="RHEA:36975"/>
        <dbReference type="ChEBI" id="CHEBI:16708"/>
        <dbReference type="ChEBI" id="CHEBI:43474"/>
        <dbReference type="ChEBI" id="CHEBI:68688"/>
        <dbReference type="ChEBI" id="CHEBI:456215"/>
        <dbReference type="EC" id="2.4.2.57"/>
    </reaction>
</comment>
<name>A0A8E7B1Q6_9EURY</name>
<gene>
    <name evidence="5" type="ORF">KHC33_15725</name>
</gene>
<dbReference type="Gene3D" id="2.40.40.20">
    <property type="match status" value="1"/>
</dbReference>
<dbReference type="NCBIfam" id="TIGR03327">
    <property type="entry name" value="AMP_phos"/>
    <property type="match status" value="1"/>
</dbReference>
<dbReference type="AlphaFoldDB" id="A0A8E7B1Q6"/>
<dbReference type="GO" id="GO:0006206">
    <property type="term" value="P:pyrimidine nucleobase metabolic process"/>
    <property type="evidence" value="ECO:0007669"/>
    <property type="project" value="InterPro"/>
</dbReference>
<feature type="binding site" evidence="3">
    <location>
        <begin position="195"/>
        <end position="200"/>
    </location>
    <ligand>
        <name>AMP</name>
        <dbReference type="ChEBI" id="CHEBI:456215"/>
    </ligand>
</feature>
<dbReference type="InterPro" id="IPR036566">
    <property type="entry name" value="PYNP-like_C_sf"/>
</dbReference>
<dbReference type="GeneID" id="65098663"/>
<dbReference type="GO" id="GO:0016763">
    <property type="term" value="F:pentosyltransferase activity"/>
    <property type="evidence" value="ECO:0007669"/>
    <property type="project" value="UniProtKB-UniRule"/>
</dbReference>
<evidence type="ECO:0000259" key="4">
    <source>
        <dbReference type="SMART" id="SM00941"/>
    </source>
</evidence>
<dbReference type="SUPFAM" id="SSF54680">
    <property type="entry name" value="Pyrimidine nucleoside phosphorylase C-terminal domain"/>
    <property type="match status" value="1"/>
</dbReference>
<dbReference type="GO" id="GO:0046125">
    <property type="term" value="P:pyrimidine deoxyribonucleoside metabolic process"/>
    <property type="evidence" value="ECO:0007669"/>
    <property type="project" value="InterPro"/>
</dbReference>
<dbReference type="NCBIfam" id="TIGR02645">
    <property type="entry name" value="ARCH_P_rylase"/>
    <property type="match status" value="1"/>
</dbReference>
<dbReference type="InterPro" id="IPR000312">
    <property type="entry name" value="Glycosyl_Trfase_fam3"/>
</dbReference>
<evidence type="ECO:0000256" key="1">
    <source>
        <dbReference type="ARBA" id="ARBA00022676"/>
    </source>
</evidence>
<dbReference type="InterPro" id="IPR036320">
    <property type="entry name" value="Glycosyl_Trfase_fam3_N_dom_sf"/>
</dbReference>
<dbReference type="InterPro" id="IPR013102">
    <property type="entry name" value="PYNP_C"/>
</dbReference>
<dbReference type="PROSITE" id="PS00647">
    <property type="entry name" value="THYMID_PHOSPHORYLASE"/>
    <property type="match status" value="1"/>
</dbReference>
<dbReference type="GO" id="GO:0004645">
    <property type="term" value="F:1,4-alpha-oligoglucan phosphorylase activity"/>
    <property type="evidence" value="ECO:0007669"/>
    <property type="project" value="InterPro"/>
</dbReference>
<dbReference type="SUPFAM" id="SSF47648">
    <property type="entry name" value="Nucleoside phosphorylase/phosphoribosyltransferase N-terminal domain"/>
    <property type="match status" value="1"/>
</dbReference>
<dbReference type="GO" id="GO:0016208">
    <property type="term" value="F:AMP binding"/>
    <property type="evidence" value="ECO:0007669"/>
    <property type="project" value="UniProtKB-UniRule"/>
</dbReference>
<dbReference type="Pfam" id="PF02885">
    <property type="entry name" value="Glycos_trans_3N"/>
    <property type="match status" value="1"/>
</dbReference>
<comment type="catalytic activity">
    <reaction evidence="3">
        <text>UMP + phosphate = alpha-D-ribose 1,5-bisphosphate + uracil</text>
        <dbReference type="Rhea" id="RHEA:36991"/>
        <dbReference type="ChEBI" id="CHEBI:17568"/>
        <dbReference type="ChEBI" id="CHEBI:43474"/>
        <dbReference type="ChEBI" id="CHEBI:57865"/>
        <dbReference type="ChEBI" id="CHEBI:68688"/>
        <dbReference type="EC" id="2.4.2.57"/>
    </reaction>
</comment>
<comment type="similarity">
    <text evidence="3">Belongs to the thymidine/pyrimidine-nucleoside phosphorylase family. Type 2 subfamily.</text>
</comment>
<dbReference type="Gene3D" id="1.20.970.50">
    <property type="match status" value="1"/>
</dbReference>
<dbReference type="Proteomes" id="UP000680656">
    <property type="component" value="Chromosome"/>
</dbReference>
<feature type="domain" description="Pyrimidine nucleoside phosphorylase C-terminal" evidence="4">
    <location>
        <begin position="425"/>
        <end position="492"/>
    </location>
</feature>
<dbReference type="InterPro" id="IPR017872">
    <property type="entry name" value="Pyrmidine_PPase_CS"/>
</dbReference>
<dbReference type="GO" id="GO:0006196">
    <property type="term" value="P:AMP catabolic process"/>
    <property type="evidence" value="ECO:0007669"/>
    <property type="project" value="UniProtKB-UniRule"/>
</dbReference>
<dbReference type="NCBIfam" id="NF003338">
    <property type="entry name" value="PRK04350.1"/>
    <property type="match status" value="1"/>
</dbReference>
<dbReference type="InterPro" id="IPR013466">
    <property type="entry name" value="Thymidine/AMP_Pase"/>
</dbReference>
<dbReference type="PANTHER" id="PTHR10515">
    <property type="entry name" value="THYMIDINE PHOSPHORYLASE"/>
    <property type="match status" value="1"/>
</dbReference>
<keyword evidence="2 3" id="KW-0808">Transferase</keyword>
<keyword evidence="6" id="KW-1185">Reference proteome</keyword>
<dbReference type="InterPro" id="IPR017713">
    <property type="entry name" value="AMP_phosphorylase"/>
</dbReference>
<dbReference type="Gene3D" id="3.90.1170.30">
    <property type="entry name" value="Pyrimidine nucleoside phosphorylase-like, C-terminal domain"/>
    <property type="match status" value="1"/>
</dbReference>
<sequence length="516" mass="55650">MRLTVRLVDIAARGILLHLNDAKSLGVLTGDRVVISSPSSGKVTADYVETTTTLIEQGRIGVYHHTNELLELTEGGVVDVSVAGRPVSLDYIKKKMEGEKLNREDIRTIVTDIVQDRLSPSEITAFVVSSYINQLDMDEIESLTRAMVETGDQIEFHSGPIVDKHSIGGVPGNKISLIVVPIIAASGLLIPKTSSRAITGAGGTADLMEVLAPVEFSASEVQEMTIKTGGVIVWGGATNIAPADDKIIIQEYPFKIDQIGQMIASVMAKKFAVGADVVAIDIPVGKYCKVHSIEEGRKLARQFIELGERLNMRVECALTYGDAPVGRAIGPKLEIKEALSVLEGSDSPRSLIQKSCVIAGIALELAGKANRGEGANVALEILQSGKALQKFQEIIKVQGGKPDIASAQITAGEHFYTVRADSNGYVIDLNNHSLITIARTAGAPADHGAGLYLHAKHGTSLSRGDPIFTIYADRKWRLEKAIEIARRLRPVIVEGMLIDRVPNVREWLPGRSRNHD</sequence>
<accession>A0A8E7B1Q6</accession>
<feature type="binding site" evidence="3">
    <location>
        <position position="169"/>
    </location>
    <ligand>
        <name>AMP</name>
        <dbReference type="ChEBI" id="CHEBI:456215"/>
    </ligand>
</feature>
<protein>
    <recommendedName>
        <fullName evidence="3">AMP phosphorylase</fullName>
        <shortName evidence="3">AMPpase</shortName>
        <ecNumber evidence="3">2.4.2.57</ecNumber>
    </recommendedName>
    <alternativeName>
        <fullName evidence="3">Nucleoside monophosphate phosphorylase</fullName>
        <shortName evidence="3">NMP phosphorylase</shortName>
    </alternativeName>
</protein>
<dbReference type="PANTHER" id="PTHR10515:SF0">
    <property type="entry name" value="THYMIDINE PHOSPHORYLASE"/>
    <property type="match status" value="1"/>
</dbReference>
<comment type="catalytic activity">
    <reaction evidence="3">
        <text>CMP + phosphate = cytosine + alpha-D-ribose 1,5-bisphosphate</text>
        <dbReference type="Rhea" id="RHEA:36987"/>
        <dbReference type="ChEBI" id="CHEBI:16040"/>
        <dbReference type="ChEBI" id="CHEBI:43474"/>
        <dbReference type="ChEBI" id="CHEBI:60377"/>
        <dbReference type="ChEBI" id="CHEBI:68688"/>
        <dbReference type="EC" id="2.4.2.57"/>
    </reaction>
</comment>
<dbReference type="Pfam" id="PF00591">
    <property type="entry name" value="Glycos_transf_3"/>
    <property type="match status" value="1"/>
</dbReference>